<evidence type="ECO:0000256" key="5">
    <source>
        <dbReference type="ARBA" id="ARBA00023242"/>
    </source>
</evidence>
<dbReference type="EMBL" id="JBANRG010000003">
    <property type="protein sequence ID" value="KAK7469383.1"/>
    <property type="molecule type" value="Genomic_DNA"/>
</dbReference>
<dbReference type="SMART" id="SM00066">
    <property type="entry name" value="GAL4"/>
    <property type="match status" value="1"/>
</dbReference>
<evidence type="ECO:0000256" key="6">
    <source>
        <dbReference type="SAM" id="MobiDB-lite"/>
    </source>
</evidence>
<dbReference type="PROSITE" id="PS50048">
    <property type="entry name" value="ZN2_CY6_FUNGAL_2"/>
    <property type="match status" value="1"/>
</dbReference>
<feature type="compositionally biased region" description="Basic and acidic residues" evidence="6">
    <location>
        <begin position="249"/>
        <end position="261"/>
    </location>
</feature>
<evidence type="ECO:0000256" key="4">
    <source>
        <dbReference type="ARBA" id="ARBA00023163"/>
    </source>
</evidence>
<dbReference type="InterPro" id="IPR050815">
    <property type="entry name" value="TF_fung"/>
</dbReference>
<dbReference type="CDD" id="cd00067">
    <property type="entry name" value="GAL4"/>
    <property type="match status" value="1"/>
</dbReference>
<dbReference type="SUPFAM" id="SSF57701">
    <property type="entry name" value="Zn2/Cys6 DNA-binding domain"/>
    <property type="match status" value="1"/>
</dbReference>
<feature type="compositionally biased region" description="Polar residues" evidence="6">
    <location>
        <begin position="292"/>
        <end position="309"/>
    </location>
</feature>
<keyword evidence="9" id="KW-1185">Reference proteome</keyword>
<gene>
    <name evidence="8" type="ORF">VKT23_003858</name>
</gene>
<accession>A0ABR1K2T0</accession>
<dbReference type="PANTHER" id="PTHR47338:SF5">
    <property type="entry name" value="ZN(II)2CYS6 TRANSCRIPTION FACTOR (EUROFUNG)"/>
    <property type="match status" value="1"/>
</dbReference>
<feature type="domain" description="Zn(2)-C6 fungal-type" evidence="7">
    <location>
        <begin position="197"/>
        <end position="230"/>
    </location>
</feature>
<organism evidence="8 9">
    <name type="scientific">Marasmiellus scandens</name>
    <dbReference type="NCBI Taxonomy" id="2682957"/>
    <lineage>
        <taxon>Eukaryota</taxon>
        <taxon>Fungi</taxon>
        <taxon>Dikarya</taxon>
        <taxon>Basidiomycota</taxon>
        <taxon>Agaricomycotina</taxon>
        <taxon>Agaricomycetes</taxon>
        <taxon>Agaricomycetidae</taxon>
        <taxon>Agaricales</taxon>
        <taxon>Marasmiineae</taxon>
        <taxon>Omphalotaceae</taxon>
        <taxon>Marasmiellus</taxon>
    </lineage>
</organism>
<reference evidence="8 9" key="1">
    <citation type="submission" date="2024-01" db="EMBL/GenBank/DDBJ databases">
        <title>A draft genome for the cacao thread blight pathogen Marasmiellus scandens.</title>
        <authorList>
            <person name="Baruah I.K."/>
            <person name="Leung J."/>
            <person name="Bukari Y."/>
            <person name="Amoako-Attah I."/>
            <person name="Meinhardt L.W."/>
            <person name="Bailey B.A."/>
            <person name="Cohen S.P."/>
        </authorList>
    </citation>
    <scope>NUCLEOTIDE SEQUENCE [LARGE SCALE GENOMIC DNA]</scope>
    <source>
        <strain evidence="8 9">GH-19</strain>
    </source>
</reference>
<feature type="compositionally biased region" description="Polar residues" evidence="6">
    <location>
        <begin position="43"/>
        <end position="92"/>
    </location>
</feature>
<evidence type="ECO:0000259" key="7">
    <source>
        <dbReference type="PROSITE" id="PS50048"/>
    </source>
</evidence>
<comment type="caution">
    <text evidence="8">The sequence shown here is derived from an EMBL/GenBank/DDBJ whole genome shotgun (WGS) entry which is preliminary data.</text>
</comment>
<evidence type="ECO:0000313" key="9">
    <source>
        <dbReference type="Proteomes" id="UP001498398"/>
    </source>
</evidence>
<dbReference type="InterPro" id="IPR036864">
    <property type="entry name" value="Zn2-C6_fun-type_DNA-bd_sf"/>
</dbReference>
<feature type="region of interest" description="Disordered" evidence="6">
    <location>
        <begin position="156"/>
        <end position="190"/>
    </location>
</feature>
<dbReference type="Pfam" id="PF00172">
    <property type="entry name" value="Zn_clus"/>
    <property type="match status" value="1"/>
</dbReference>
<sequence length="937" mass="105131">MLAHSSSRSKSDLTDTSVYPVPYHHSILPPSRYSEFDPYSYEDPNTQGVRLPCSNSRQYPSPISEGPSTGFSPVSPSGYDQVQYPQPHSYSATDYELGGNYDLSGPIPSVSQLKRPKYPSVTGSPLSVPFQTNYHVPSSAATSSSNEDWTAIVKESPLAHSAEPSKRKPRREKPRIPLASDQPYTTQGKPRARVYVACQQCRTRKIRCDGAKPACHNCGRRNNGNSECNYDAIPRRRGPDKIPGARQRMARDLRSELDSSSRRRRRRASPSGELPKVSGYANVPDVNHGHTRSSPESIQAANAGSLSPTSSNDYLQTPYISIQEPHVLSGSGCVCHGYSLCPDSASHLYSTPKPLLINPSHYEDDVVPVGGFVTPGYITTLDDNEQESDEVHDISYEPSLNFTRKVWFDSLLALYAGAKDPHRMSNRDREETSQKITADLRFLFRVSNYWFSFFHIPSFFTNYCDPEKRERMQPSLILAALAVSTFFKSSSVELGHEGRQRALRFREHAQGAMDASFNAGFIDETLAQAAWLLALFEVCVHPNHTTRRSVSAITMLDSIIRSLSLTSVDFNDPQASVFTPGEVPAIGTTSAKQWSQPSTAIPGHSFPYPTSASTSIGTSGCSCATLTLGKHWPSSLEYAPMWTSTPAWDPSWTEAEVRKESCRRLCWSAISLAAGHVSYAMASHSHGLDLFIADPANFTLLFSGESIIRSPSLASSKDTVWALYDRSFLLWHICVKMRNSTQASDDEKAQFAYKAWLEADAIEEALNKHTCDIEKAFIFQGREYLFNTRMCITYEYQRYIPLVPNNVPGFFHREKAEHWLKHQREIARRFMHGLHTITGNSKNHLLHRPFFVFWFMSQIFRALSLWECDNTMTIALDVCKAFTPAVDYLSALWPCHEQRDRYERLHARLTRACYAANIAPPRPPNFSLTLSLTPENC</sequence>
<keyword evidence="4" id="KW-0804">Transcription</keyword>
<feature type="region of interest" description="Disordered" evidence="6">
    <location>
        <begin position="212"/>
        <end position="309"/>
    </location>
</feature>
<dbReference type="Proteomes" id="UP001498398">
    <property type="component" value="Unassembled WGS sequence"/>
</dbReference>
<name>A0ABR1K2T0_9AGAR</name>
<dbReference type="Gene3D" id="4.10.240.10">
    <property type="entry name" value="Zn(2)-C6 fungal-type DNA-binding domain"/>
    <property type="match status" value="1"/>
</dbReference>
<evidence type="ECO:0000256" key="3">
    <source>
        <dbReference type="ARBA" id="ARBA00023015"/>
    </source>
</evidence>
<keyword evidence="3" id="KW-0805">Transcription regulation</keyword>
<evidence type="ECO:0000256" key="1">
    <source>
        <dbReference type="ARBA" id="ARBA00004123"/>
    </source>
</evidence>
<dbReference type="CDD" id="cd12148">
    <property type="entry name" value="fungal_TF_MHR"/>
    <property type="match status" value="1"/>
</dbReference>
<comment type="subcellular location">
    <subcellularLocation>
        <location evidence="1">Nucleus</location>
    </subcellularLocation>
</comment>
<proteinExistence type="predicted"/>
<dbReference type="InterPro" id="IPR001138">
    <property type="entry name" value="Zn2Cys6_DnaBD"/>
</dbReference>
<dbReference type="PANTHER" id="PTHR47338">
    <property type="entry name" value="ZN(II)2CYS6 TRANSCRIPTION FACTOR (EUROFUNG)-RELATED"/>
    <property type="match status" value="1"/>
</dbReference>
<feature type="region of interest" description="Disordered" evidence="6">
    <location>
        <begin position="1"/>
        <end position="97"/>
    </location>
</feature>
<evidence type="ECO:0000256" key="2">
    <source>
        <dbReference type="ARBA" id="ARBA00022723"/>
    </source>
</evidence>
<protein>
    <recommendedName>
        <fullName evidence="7">Zn(2)-C6 fungal-type domain-containing protein</fullName>
    </recommendedName>
</protein>
<evidence type="ECO:0000313" key="8">
    <source>
        <dbReference type="EMBL" id="KAK7469383.1"/>
    </source>
</evidence>
<keyword evidence="5" id="KW-0539">Nucleus</keyword>
<keyword evidence="2" id="KW-0479">Metal-binding</keyword>